<dbReference type="PANTHER" id="PTHR25462">
    <property type="entry name" value="BONUS, ISOFORM C-RELATED"/>
    <property type="match status" value="1"/>
</dbReference>
<organism evidence="9 10">
    <name type="scientific">Phaedon cochleariae</name>
    <name type="common">Mustard beetle</name>
    <dbReference type="NCBI Taxonomy" id="80249"/>
    <lineage>
        <taxon>Eukaryota</taxon>
        <taxon>Metazoa</taxon>
        <taxon>Ecdysozoa</taxon>
        <taxon>Arthropoda</taxon>
        <taxon>Hexapoda</taxon>
        <taxon>Insecta</taxon>
        <taxon>Pterygota</taxon>
        <taxon>Neoptera</taxon>
        <taxon>Endopterygota</taxon>
        <taxon>Coleoptera</taxon>
        <taxon>Polyphaga</taxon>
        <taxon>Cucujiformia</taxon>
        <taxon>Chrysomeloidea</taxon>
        <taxon>Chrysomelidae</taxon>
        <taxon>Chrysomelinae</taxon>
        <taxon>Chrysomelini</taxon>
        <taxon>Phaedon</taxon>
    </lineage>
</organism>
<dbReference type="InterPro" id="IPR017907">
    <property type="entry name" value="Znf_RING_CS"/>
</dbReference>
<dbReference type="Gene3D" id="2.120.10.30">
    <property type="entry name" value="TolB, C-terminal domain"/>
    <property type="match status" value="2"/>
</dbReference>
<dbReference type="EMBL" id="OU896710">
    <property type="protein sequence ID" value="CAG9821159.1"/>
    <property type="molecule type" value="Genomic_DNA"/>
</dbReference>
<dbReference type="Proteomes" id="UP001153737">
    <property type="component" value="Chromosome 4"/>
</dbReference>
<evidence type="ECO:0000256" key="7">
    <source>
        <dbReference type="SAM" id="Coils"/>
    </source>
</evidence>
<reference evidence="9" key="2">
    <citation type="submission" date="2022-10" db="EMBL/GenBank/DDBJ databases">
        <authorList>
            <consortium name="ENA_rothamsted_submissions"/>
            <consortium name="culmorum"/>
            <person name="King R."/>
        </authorList>
    </citation>
    <scope>NUCLEOTIDE SEQUENCE</scope>
</reference>
<evidence type="ECO:0000256" key="6">
    <source>
        <dbReference type="PROSITE-ProRule" id="PRU00504"/>
    </source>
</evidence>
<evidence type="ECO:0000313" key="10">
    <source>
        <dbReference type="Proteomes" id="UP001153737"/>
    </source>
</evidence>
<dbReference type="InterPro" id="IPR047153">
    <property type="entry name" value="TRIM45/56/19-like"/>
</dbReference>
<keyword evidence="10" id="KW-1185">Reference proteome</keyword>
<dbReference type="PROSITE" id="PS51125">
    <property type="entry name" value="NHL"/>
    <property type="match status" value="2"/>
</dbReference>
<keyword evidence="4" id="KW-0862">Zinc</keyword>
<dbReference type="GO" id="GO:0008270">
    <property type="term" value="F:zinc ion binding"/>
    <property type="evidence" value="ECO:0007669"/>
    <property type="project" value="UniProtKB-KW"/>
</dbReference>
<dbReference type="SMART" id="SM00184">
    <property type="entry name" value="RING"/>
    <property type="match status" value="1"/>
</dbReference>
<dbReference type="PROSITE" id="PS00518">
    <property type="entry name" value="ZF_RING_1"/>
    <property type="match status" value="1"/>
</dbReference>
<dbReference type="PROSITE" id="PS50089">
    <property type="entry name" value="ZF_RING_2"/>
    <property type="match status" value="1"/>
</dbReference>
<dbReference type="CDD" id="cd05819">
    <property type="entry name" value="NHL"/>
    <property type="match status" value="1"/>
</dbReference>
<gene>
    <name evidence="9" type="ORF">PHAECO_LOCUS8586</name>
</gene>
<dbReference type="Pfam" id="PF08450">
    <property type="entry name" value="SGL"/>
    <property type="match status" value="1"/>
</dbReference>
<dbReference type="PANTHER" id="PTHR25462:SF296">
    <property type="entry name" value="MEIOTIC P26, ISOFORM F"/>
    <property type="match status" value="1"/>
</dbReference>
<evidence type="ECO:0000256" key="3">
    <source>
        <dbReference type="ARBA" id="ARBA00022771"/>
    </source>
</evidence>
<name>A0A9N9SGL1_PHACE</name>
<dbReference type="SUPFAM" id="SSF101898">
    <property type="entry name" value="NHL repeat"/>
    <property type="match status" value="1"/>
</dbReference>
<evidence type="ECO:0000256" key="2">
    <source>
        <dbReference type="ARBA" id="ARBA00022737"/>
    </source>
</evidence>
<dbReference type="SUPFAM" id="SSF57850">
    <property type="entry name" value="RING/U-box"/>
    <property type="match status" value="1"/>
</dbReference>
<keyword evidence="2" id="KW-0677">Repeat</keyword>
<dbReference type="InterPro" id="IPR011042">
    <property type="entry name" value="6-blade_b-propeller_TolB-like"/>
</dbReference>
<dbReference type="InterPro" id="IPR013658">
    <property type="entry name" value="SGL"/>
</dbReference>
<reference evidence="9" key="1">
    <citation type="submission" date="2022-01" db="EMBL/GenBank/DDBJ databases">
        <authorList>
            <person name="King R."/>
        </authorList>
    </citation>
    <scope>NUCLEOTIDE SEQUENCE</scope>
</reference>
<evidence type="ECO:0000256" key="1">
    <source>
        <dbReference type="ARBA" id="ARBA00022723"/>
    </source>
</evidence>
<dbReference type="InterPro" id="IPR001258">
    <property type="entry name" value="NHL_repeat"/>
</dbReference>
<keyword evidence="7" id="KW-0175">Coiled coil</keyword>
<feature type="repeat" description="NHL" evidence="6">
    <location>
        <begin position="449"/>
        <end position="479"/>
    </location>
</feature>
<dbReference type="InterPro" id="IPR027370">
    <property type="entry name" value="Znf-RING_euk"/>
</dbReference>
<sequence length="608" mass="68769">MSDKKEHFKKHVENKPIRTPKTMLRQSSRLKSDSLGALEELVQCGICLEKLSDPRMLPCQHTFCLACLQTLLTAKNLIAKPDMKYSVSRDIKSINCPMCQRTHVLDDGLRSLDSLPKNFYIDSLLKLLAEDKTPTSTQAASASDYRCIKCQTVSDGEEHVCQHCMQIFCSICWQEHISELDSKLDALVRQIDDSKMKLKHKSYNFANRCDLLVETIETTIKEKIEELKKMEGVALEEVKLIKEQGKVIYEMIDARADSLKEKILVNINDAQVRTNKISTYMNVRKETARLLEEINHYGEGRVMFDPEKVKIEQDEEGIYNDILDSDNLKHTLVENPYESVASMINYYKNRSFTPKLIWTKCPRPGGVAIPPWDTTKIYVAATDTNQILILDRSKFKLIGRITYPDMLCPTNLAFCETSEEMFVTDKWKHCIHVFSNENEYMRTLNKPKLRSPDGIAMGPDNNLIVCDTGNNRVVTIDPESGTLLGTIGTNELHMPTSVAVHGTNIMVADTGDNKIKIFNTKGVLLREIGRLGRNKGEFRSAEVVAVDCLGFIHVGDAGNARIQVFQPDGSLVRILGSKEGFGWISGVYVTPELDIITTDSRSRSLRIF</sequence>
<protein>
    <recommendedName>
        <fullName evidence="8">RING-type domain-containing protein</fullName>
    </recommendedName>
</protein>
<accession>A0A9N9SGL1</accession>
<dbReference type="GO" id="GO:0061630">
    <property type="term" value="F:ubiquitin protein ligase activity"/>
    <property type="evidence" value="ECO:0007669"/>
    <property type="project" value="TreeGrafter"/>
</dbReference>
<proteinExistence type="predicted"/>
<feature type="coiled-coil region" evidence="7">
    <location>
        <begin position="177"/>
        <end position="233"/>
    </location>
</feature>
<dbReference type="Pfam" id="PF13445">
    <property type="entry name" value="zf-RING_UBOX"/>
    <property type="match status" value="1"/>
</dbReference>
<keyword evidence="1" id="KW-0479">Metal-binding</keyword>
<evidence type="ECO:0000256" key="5">
    <source>
        <dbReference type="PROSITE-ProRule" id="PRU00175"/>
    </source>
</evidence>
<evidence type="ECO:0000256" key="4">
    <source>
        <dbReference type="ARBA" id="ARBA00022833"/>
    </source>
</evidence>
<feature type="domain" description="RING-type" evidence="8">
    <location>
        <begin position="44"/>
        <end position="100"/>
    </location>
</feature>
<keyword evidence="3 5" id="KW-0863">Zinc-finger</keyword>
<evidence type="ECO:0000313" key="9">
    <source>
        <dbReference type="EMBL" id="CAG9821159.1"/>
    </source>
</evidence>
<dbReference type="InterPro" id="IPR013083">
    <property type="entry name" value="Znf_RING/FYVE/PHD"/>
</dbReference>
<dbReference type="OrthoDB" id="654191at2759"/>
<evidence type="ECO:0000259" key="8">
    <source>
        <dbReference type="PROSITE" id="PS50089"/>
    </source>
</evidence>
<dbReference type="AlphaFoldDB" id="A0A9N9SGL1"/>
<dbReference type="InterPro" id="IPR001841">
    <property type="entry name" value="Znf_RING"/>
</dbReference>
<dbReference type="Gene3D" id="3.30.40.10">
    <property type="entry name" value="Zinc/RING finger domain, C3HC4 (zinc finger)"/>
    <property type="match status" value="1"/>
</dbReference>
<feature type="repeat" description="NHL" evidence="6">
    <location>
        <begin position="525"/>
        <end position="568"/>
    </location>
</feature>